<evidence type="ECO:0000313" key="9">
    <source>
        <dbReference type="Proteomes" id="UP000238479"/>
    </source>
</evidence>
<accession>A0A2P6PDC2</accession>
<dbReference type="EC" id="2.4.2.-" evidence="4"/>
<evidence type="ECO:0000259" key="7">
    <source>
        <dbReference type="PROSITE" id="PS51059"/>
    </source>
</evidence>
<dbReference type="GO" id="GO:0070212">
    <property type="term" value="P:protein poly-ADP-ribosylation"/>
    <property type="evidence" value="ECO:0007669"/>
    <property type="project" value="TreeGrafter"/>
</dbReference>
<keyword evidence="5" id="KW-0472">Membrane</keyword>
<reference evidence="8 9" key="1">
    <citation type="journal article" date="2018" name="Nat. Genet.">
        <title>The Rosa genome provides new insights in the design of modern roses.</title>
        <authorList>
            <person name="Bendahmane M."/>
        </authorList>
    </citation>
    <scope>NUCLEOTIDE SEQUENCE [LARGE SCALE GENOMIC DNA]</scope>
    <source>
        <strain evidence="9">cv. Old Blush</strain>
    </source>
</reference>
<evidence type="ECO:0000256" key="3">
    <source>
        <dbReference type="ARBA" id="ARBA00023027"/>
    </source>
</evidence>
<feature type="chain" id="PRO_5015167203" description="Poly [ADP-ribose] polymerase" evidence="6">
    <location>
        <begin position="28"/>
        <end position="251"/>
    </location>
</feature>
<keyword evidence="5" id="KW-0812">Transmembrane</keyword>
<evidence type="ECO:0000256" key="1">
    <source>
        <dbReference type="ARBA" id="ARBA00022676"/>
    </source>
</evidence>
<dbReference type="InterPro" id="IPR050800">
    <property type="entry name" value="ARTD/PARP"/>
</dbReference>
<feature type="signal peptide" evidence="6">
    <location>
        <begin position="1"/>
        <end position="27"/>
    </location>
</feature>
<dbReference type="EMBL" id="PDCK01000045">
    <property type="protein sequence ID" value="PRQ19913.1"/>
    <property type="molecule type" value="Genomic_DNA"/>
</dbReference>
<dbReference type="PROSITE" id="PS51059">
    <property type="entry name" value="PARP_CATALYTIC"/>
    <property type="match status" value="1"/>
</dbReference>
<keyword evidence="2 4" id="KW-0808">Transferase</keyword>
<dbReference type="PANTHER" id="PTHR10459:SF80">
    <property type="entry name" value="POLY [ADP-RIBOSE] POLYMERASE 1"/>
    <property type="match status" value="1"/>
</dbReference>
<sequence>MGNARAIGAFPVLVLVQFFVIAAEANTQECSRFTNFVGILSQGLRIAPPEAPATGYMFGKGIYFADLVSKSAQYCYTDKKNPVGLMLLSEVALGEIHELKKATTTASGHHLTTMGQADLTLTAPLLSPPPPLPSDQPHLNVTVHDDDNNGNGSFRNPFAFLGSGGFKVPISTTADPFKNHNLKIGGVYEWLKIGVFFPIAILRLVIFGVSLLIGFVATKLALLAEEEERIVIFGVSLLKLIVLLCSTSTRS</sequence>
<dbReference type="Gene3D" id="3.90.228.10">
    <property type="match status" value="1"/>
</dbReference>
<evidence type="ECO:0000256" key="6">
    <source>
        <dbReference type="SAM" id="SignalP"/>
    </source>
</evidence>
<keyword evidence="6" id="KW-0732">Signal</keyword>
<proteinExistence type="predicted"/>
<dbReference type="GO" id="GO:0003950">
    <property type="term" value="F:NAD+ poly-ADP-ribosyltransferase activity"/>
    <property type="evidence" value="ECO:0007669"/>
    <property type="project" value="UniProtKB-UniRule"/>
</dbReference>
<dbReference type="AlphaFoldDB" id="A0A2P6PDC2"/>
<dbReference type="Pfam" id="PF00644">
    <property type="entry name" value="PARP"/>
    <property type="match status" value="1"/>
</dbReference>
<evidence type="ECO:0000256" key="4">
    <source>
        <dbReference type="RuleBase" id="RU362114"/>
    </source>
</evidence>
<dbReference type="SUPFAM" id="SSF56399">
    <property type="entry name" value="ADP-ribosylation"/>
    <property type="match status" value="1"/>
</dbReference>
<gene>
    <name evidence="8" type="ORF">RchiOBHm_Chr7g0222481</name>
</gene>
<comment type="caution">
    <text evidence="8">The sequence shown here is derived from an EMBL/GenBank/DDBJ whole genome shotgun (WGS) entry which is preliminary data.</text>
</comment>
<dbReference type="PANTHER" id="PTHR10459">
    <property type="entry name" value="DNA LIGASE"/>
    <property type="match status" value="1"/>
</dbReference>
<evidence type="ECO:0000256" key="2">
    <source>
        <dbReference type="ARBA" id="ARBA00022679"/>
    </source>
</evidence>
<dbReference type="GO" id="GO:0006302">
    <property type="term" value="P:double-strand break repair"/>
    <property type="evidence" value="ECO:0007669"/>
    <property type="project" value="TreeGrafter"/>
</dbReference>
<dbReference type="GO" id="GO:0005730">
    <property type="term" value="C:nucleolus"/>
    <property type="evidence" value="ECO:0007669"/>
    <property type="project" value="TreeGrafter"/>
</dbReference>
<dbReference type="GO" id="GO:1990404">
    <property type="term" value="F:NAD+-protein mono-ADP-ribosyltransferase activity"/>
    <property type="evidence" value="ECO:0007669"/>
    <property type="project" value="TreeGrafter"/>
</dbReference>
<keyword evidence="5" id="KW-1133">Transmembrane helix</keyword>
<evidence type="ECO:0000313" key="8">
    <source>
        <dbReference type="EMBL" id="PRQ19913.1"/>
    </source>
</evidence>
<dbReference type="Proteomes" id="UP000238479">
    <property type="component" value="Chromosome 7"/>
</dbReference>
<dbReference type="STRING" id="74649.A0A2P6PDC2"/>
<feature type="domain" description="PARP catalytic" evidence="7">
    <location>
        <begin position="1"/>
        <end position="163"/>
    </location>
</feature>
<dbReference type="Gramene" id="PRQ19913">
    <property type="protein sequence ID" value="PRQ19913"/>
    <property type="gene ID" value="RchiOBHm_Chr7g0222481"/>
</dbReference>
<keyword evidence="9" id="KW-1185">Reference proteome</keyword>
<name>A0A2P6PDC2_ROSCH</name>
<feature type="transmembrane region" description="Helical" evidence="5">
    <location>
        <begin position="230"/>
        <end position="249"/>
    </location>
</feature>
<organism evidence="8 9">
    <name type="scientific">Rosa chinensis</name>
    <name type="common">China rose</name>
    <dbReference type="NCBI Taxonomy" id="74649"/>
    <lineage>
        <taxon>Eukaryota</taxon>
        <taxon>Viridiplantae</taxon>
        <taxon>Streptophyta</taxon>
        <taxon>Embryophyta</taxon>
        <taxon>Tracheophyta</taxon>
        <taxon>Spermatophyta</taxon>
        <taxon>Magnoliopsida</taxon>
        <taxon>eudicotyledons</taxon>
        <taxon>Gunneridae</taxon>
        <taxon>Pentapetalae</taxon>
        <taxon>rosids</taxon>
        <taxon>fabids</taxon>
        <taxon>Rosales</taxon>
        <taxon>Rosaceae</taxon>
        <taxon>Rosoideae</taxon>
        <taxon>Rosoideae incertae sedis</taxon>
        <taxon>Rosa</taxon>
    </lineage>
</organism>
<evidence type="ECO:0000256" key="5">
    <source>
        <dbReference type="SAM" id="Phobius"/>
    </source>
</evidence>
<feature type="transmembrane region" description="Helical" evidence="5">
    <location>
        <begin position="195"/>
        <end position="218"/>
    </location>
</feature>
<keyword evidence="3 4" id="KW-0520">NAD</keyword>
<protein>
    <recommendedName>
        <fullName evidence="4">Poly [ADP-ribose] polymerase</fullName>
        <shortName evidence="4">PARP</shortName>
        <ecNumber evidence="4">2.4.2.-</ecNumber>
    </recommendedName>
</protein>
<dbReference type="InterPro" id="IPR012317">
    <property type="entry name" value="Poly(ADP-ribose)pol_cat_dom"/>
</dbReference>
<keyword evidence="1 4" id="KW-0328">Glycosyltransferase</keyword>